<dbReference type="Proteomes" id="UP001595632">
    <property type="component" value="Unassembled WGS sequence"/>
</dbReference>
<reference evidence="2" key="1">
    <citation type="journal article" date="2019" name="Int. J. Syst. Evol. Microbiol.">
        <title>The Global Catalogue of Microorganisms (GCM) 10K type strain sequencing project: providing services to taxonomists for standard genome sequencing and annotation.</title>
        <authorList>
            <consortium name="The Broad Institute Genomics Platform"/>
            <consortium name="The Broad Institute Genome Sequencing Center for Infectious Disease"/>
            <person name="Wu L."/>
            <person name="Ma J."/>
        </authorList>
    </citation>
    <scope>NUCLEOTIDE SEQUENCE [LARGE SCALE GENOMIC DNA]</scope>
    <source>
        <strain evidence="2">KCTC 52366</strain>
    </source>
</reference>
<comment type="caution">
    <text evidence="1">The sequence shown here is derived from an EMBL/GenBank/DDBJ whole genome shotgun (WGS) entry which is preliminary data.</text>
</comment>
<evidence type="ECO:0000313" key="1">
    <source>
        <dbReference type="EMBL" id="MFC3142191.1"/>
    </source>
</evidence>
<keyword evidence="2" id="KW-1185">Reference proteome</keyword>
<sequence>MRVAYERSGQSFAPFAMPRASVAEERGGRIGSRQTSGISLCPAVVMLLASTKPQPRPTDGASATLRGVSLPTLGAHLLLEWKTWL</sequence>
<accession>A0ABV7GPH0</accession>
<name>A0ABV7GPH0_9RHOB</name>
<proteinExistence type="predicted"/>
<dbReference type="EMBL" id="JBHRTB010000010">
    <property type="protein sequence ID" value="MFC3142191.1"/>
    <property type="molecule type" value="Genomic_DNA"/>
</dbReference>
<gene>
    <name evidence="1" type="ORF">ACFOGP_05695</name>
</gene>
<protein>
    <submittedName>
        <fullName evidence="1">Uncharacterized protein</fullName>
    </submittedName>
</protein>
<evidence type="ECO:0000313" key="2">
    <source>
        <dbReference type="Proteomes" id="UP001595632"/>
    </source>
</evidence>
<organism evidence="1 2">
    <name type="scientific">Psychromarinibacter halotolerans</name>
    <dbReference type="NCBI Taxonomy" id="1775175"/>
    <lineage>
        <taxon>Bacteria</taxon>
        <taxon>Pseudomonadati</taxon>
        <taxon>Pseudomonadota</taxon>
        <taxon>Alphaproteobacteria</taxon>
        <taxon>Rhodobacterales</taxon>
        <taxon>Paracoccaceae</taxon>
        <taxon>Psychromarinibacter</taxon>
    </lineage>
</organism>
<dbReference type="RefSeq" id="WP_275631576.1">
    <property type="nucleotide sequence ID" value="NZ_JARGYD010000002.1"/>
</dbReference>